<keyword evidence="12 18" id="KW-0547">Nucleotide-binding</keyword>
<dbReference type="InterPro" id="IPR016037">
    <property type="entry name" value="DHQ_synth_AroB"/>
</dbReference>
<comment type="cofactor">
    <cofactor evidence="2 18">
        <name>NAD(+)</name>
        <dbReference type="ChEBI" id="CHEBI:57540"/>
    </cofactor>
</comment>
<dbReference type="GO" id="GO:0046872">
    <property type="term" value="F:metal ion binding"/>
    <property type="evidence" value="ECO:0007669"/>
    <property type="project" value="UniProtKB-KW"/>
</dbReference>
<evidence type="ECO:0000256" key="2">
    <source>
        <dbReference type="ARBA" id="ARBA00001911"/>
    </source>
</evidence>
<dbReference type="InterPro" id="IPR050071">
    <property type="entry name" value="Dehydroquinate_synthase"/>
</dbReference>
<dbReference type="PANTHER" id="PTHR43622">
    <property type="entry name" value="3-DEHYDROQUINATE SYNTHASE"/>
    <property type="match status" value="1"/>
</dbReference>
<comment type="cofactor">
    <cofactor evidence="18">
        <name>Co(2+)</name>
        <dbReference type="ChEBI" id="CHEBI:48828"/>
    </cofactor>
    <cofactor evidence="18">
        <name>Zn(2+)</name>
        <dbReference type="ChEBI" id="CHEBI:29105"/>
    </cofactor>
    <text evidence="18">Binds 1 divalent metal cation per subunit. Can use either Co(2+) or Zn(2+).</text>
</comment>
<feature type="binding site" evidence="18">
    <location>
        <position position="148"/>
    </location>
    <ligand>
        <name>NAD(+)</name>
        <dbReference type="ChEBI" id="CHEBI:57540"/>
    </ligand>
</feature>
<feature type="binding site" evidence="18">
    <location>
        <begin position="69"/>
        <end position="74"/>
    </location>
    <ligand>
        <name>NAD(+)</name>
        <dbReference type="ChEBI" id="CHEBI:57540"/>
    </ligand>
</feature>
<dbReference type="FunFam" id="3.40.50.1970:FF:000007">
    <property type="entry name" value="Pentafunctional AROM polypeptide"/>
    <property type="match status" value="1"/>
</dbReference>
<evidence type="ECO:0000256" key="17">
    <source>
        <dbReference type="ARBA" id="ARBA00023285"/>
    </source>
</evidence>
<dbReference type="GO" id="GO:0009423">
    <property type="term" value="P:chorismate biosynthetic process"/>
    <property type="evidence" value="ECO:0007669"/>
    <property type="project" value="UniProtKB-UniRule"/>
</dbReference>
<evidence type="ECO:0000256" key="13">
    <source>
        <dbReference type="ARBA" id="ARBA00022833"/>
    </source>
</evidence>
<evidence type="ECO:0000313" key="22">
    <source>
        <dbReference type="Proteomes" id="UP000199159"/>
    </source>
</evidence>
<evidence type="ECO:0000256" key="9">
    <source>
        <dbReference type="ARBA" id="ARBA00022490"/>
    </source>
</evidence>
<evidence type="ECO:0000256" key="14">
    <source>
        <dbReference type="ARBA" id="ARBA00023027"/>
    </source>
</evidence>
<accession>A0A1H0WFQ4</accession>
<evidence type="ECO:0000259" key="20">
    <source>
        <dbReference type="Pfam" id="PF24621"/>
    </source>
</evidence>
<protein>
    <recommendedName>
        <fullName evidence="8 18">3-dehydroquinate synthase</fullName>
        <shortName evidence="18">DHQS</shortName>
        <ecNumber evidence="7 18">4.2.3.4</ecNumber>
    </recommendedName>
</protein>
<evidence type="ECO:0000256" key="7">
    <source>
        <dbReference type="ARBA" id="ARBA00013031"/>
    </source>
</evidence>
<comment type="subcellular location">
    <subcellularLocation>
        <location evidence="4 18">Cytoplasm</location>
    </subcellularLocation>
</comment>
<feature type="binding site" evidence="18">
    <location>
        <position position="244"/>
    </location>
    <ligand>
        <name>Zn(2+)</name>
        <dbReference type="ChEBI" id="CHEBI:29105"/>
    </ligand>
</feature>
<evidence type="ECO:0000256" key="16">
    <source>
        <dbReference type="ARBA" id="ARBA00023239"/>
    </source>
</evidence>
<feature type="domain" description="3-dehydroquinate synthase C-terminal" evidence="20">
    <location>
        <begin position="178"/>
        <end position="321"/>
    </location>
</feature>
<feature type="binding site" evidence="18">
    <location>
        <position position="181"/>
    </location>
    <ligand>
        <name>Zn(2+)</name>
        <dbReference type="ChEBI" id="CHEBI:29105"/>
    </ligand>
</feature>
<keyword evidence="16 18" id="KW-0456">Lyase</keyword>
<dbReference type="STRING" id="930152.SAMN05216565_1119"/>
<evidence type="ECO:0000259" key="19">
    <source>
        <dbReference type="Pfam" id="PF01761"/>
    </source>
</evidence>
<keyword evidence="17 18" id="KW-0170">Cobalt</keyword>
<dbReference type="Gene3D" id="3.40.50.1970">
    <property type="match status" value="1"/>
</dbReference>
<evidence type="ECO:0000256" key="11">
    <source>
        <dbReference type="ARBA" id="ARBA00022723"/>
    </source>
</evidence>
<dbReference type="GO" id="GO:0003856">
    <property type="term" value="F:3-dehydroquinate synthase activity"/>
    <property type="evidence" value="ECO:0007669"/>
    <property type="project" value="UniProtKB-UniRule"/>
</dbReference>
<dbReference type="InterPro" id="IPR030960">
    <property type="entry name" value="DHQS/DOIS_N"/>
</dbReference>
<dbReference type="OrthoDB" id="9806583at2"/>
<dbReference type="HAMAP" id="MF_00110">
    <property type="entry name" value="DHQ_synthase"/>
    <property type="match status" value="1"/>
</dbReference>
<organism evidence="21 22">
    <name type="scientific">Litchfieldia salsa</name>
    <dbReference type="NCBI Taxonomy" id="930152"/>
    <lineage>
        <taxon>Bacteria</taxon>
        <taxon>Bacillati</taxon>
        <taxon>Bacillota</taxon>
        <taxon>Bacilli</taxon>
        <taxon>Bacillales</taxon>
        <taxon>Bacillaceae</taxon>
        <taxon>Litchfieldia</taxon>
    </lineage>
</organism>
<reference evidence="22" key="1">
    <citation type="submission" date="2016-10" db="EMBL/GenBank/DDBJ databases">
        <authorList>
            <person name="Varghese N."/>
            <person name="Submissions S."/>
        </authorList>
    </citation>
    <scope>NUCLEOTIDE SEQUENCE [LARGE SCALE GENOMIC DNA]</scope>
    <source>
        <strain evidence="22">IBRC-M10078</strain>
    </source>
</reference>
<dbReference type="InterPro" id="IPR030963">
    <property type="entry name" value="DHQ_synth_fam"/>
</dbReference>
<name>A0A1H0WFQ4_9BACI</name>
<comment type="catalytic activity">
    <reaction evidence="1 18">
        <text>7-phospho-2-dehydro-3-deoxy-D-arabino-heptonate = 3-dehydroquinate + phosphate</text>
        <dbReference type="Rhea" id="RHEA:21968"/>
        <dbReference type="ChEBI" id="CHEBI:32364"/>
        <dbReference type="ChEBI" id="CHEBI:43474"/>
        <dbReference type="ChEBI" id="CHEBI:58394"/>
        <dbReference type="EC" id="4.2.3.4"/>
    </reaction>
</comment>
<sequence>MEVLQIKTQTKDYPLYVGSNISINLPEFIKGKVTKILIITDENVSNYYLKHIEEILKEHFPVTSFIIPSGEKAKSIDVFYKCHTHALQEKLDRSSLVIALGGGVVGDLAGFVAATYMRGVPFIQMPTTLLAHDSAVGGKVAINHELGKNMIGVFNQPESVVYDISLLKTLPESEMRSGFAEVIKHALIKDVELYNWLKKNVHSMADVQGEHLQHMIISGIKVKADVVYEDENETGIRAYLNFGHTLGHAIEAELGYGQISHGDAVAIGMLFAIKVSENHYGIELNHDSFLAWFEQYGFPISIPSGLSATSLLERMKRDKKSKEDKIRMVLLREIGTVELVQVNEEMIRSMLGEVCND</sequence>
<dbReference type="UniPathway" id="UPA00053">
    <property type="reaction ID" value="UER00085"/>
</dbReference>
<dbReference type="GO" id="GO:0008652">
    <property type="term" value="P:amino acid biosynthetic process"/>
    <property type="evidence" value="ECO:0007669"/>
    <property type="project" value="UniProtKB-KW"/>
</dbReference>
<evidence type="ECO:0000256" key="15">
    <source>
        <dbReference type="ARBA" id="ARBA00023141"/>
    </source>
</evidence>
<comment type="function">
    <text evidence="18">Catalyzes the conversion of 3-deoxy-D-arabino-heptulosonate 7-phosphate (DAHP) to dehydroquinate (DHQ).</text>
</comment>
<dbReference type="EC" id="4.2.3.4" evidence="7 18"/>
<comment type="cofactor">
    <cofactor evidence="3">
        <name>Zn(2+)</name>
        <dbReference type="ChEBI" id="CHEBI:29105"/>
    </cofactor>
</comment>
<evidence type="ECO:0000256" key="3">
    <source>
        <dbReference type="ARBA" id="ARBA00001947"/>
    </source>
</evidence>
<dbReference type="Pfam" id="PF01761">
    <property type="entry name" value="DHQ_synthase"/>
    <property type="match status" value="1"/>
</dbReference>
<comment type="pathway">
    <text evidence="5 18">Metabolic intermediate biosynthesis; chorismate biosynthesis; chorismate from D-erythrose 4-phosphate and phosphoenolpyruvate: step 2/7.</text>
</comment>
<keyword evidence="15 18" id="KW-0057">Aromatic amino acid biosynthesis</keyword>
<dbReference type="EMBL" id="FNJU01000011">
    <property type="protein sequence ID" value="SDP89315.1"/>
    <property type="molecule type" value="Genomic_DNA"/>
</dbReference>
<evidence type="ECO:0000313" key="21">
    <source>
        <dbReference type="EMBL" id="SDP89315.1"/>
    </source>
</evidence>
<keyword evidence="14 18" id="KW-0520">NAD</keyword>
<keyword evidence="11 18" id="KW-0479">Metal-binding</keyword>
<evidence type="ECO:0000256" key="8">
    <source>
        <dbReference type="ARBA" id="ARBA00017684"/>
    </source>
</evidence>
<proteinExistence type="inferred from homology"/>
<dbReference type="PIRSF" id="PIRSF001455">
    <property type="entry name" value="DHQ_synth"/>
    <property type="match status" value="1"/>
</dbReference>
<dbReference type="Gene3D" id="1.20.1090.10">
    <property type="entry name" value="Dehydroquinate synthase-like - alpha domain"/>
    <property type="match status" value="1"/>
</dbReference>
<dbReference type="PANTHER" id="PTHR43622:SF7">
    <property type="entry name" value="3-DEHYDROQUINATE SYNTHASE, CHLOROPLASTIC"/>
    <property type="match status" value="1"/>
</dbReference>
<keyword evidence="22" id="KW-1185">Reference proteome</keyword>
<dbReference type="NCBIfam" id="TIGR01357">
    <property type="entry name" value="aroB"/>
    <property type="match status" value="1"/>
</dbReference>
<comment type="similarity">
    <text evidence="6 18">Belongs to the sugar phosphate cyclases superfamily. Dehydroquinate synthase family.</text>
</comment>
<feature type="binding site" evidence="18">
    <location>
        <begin position="103"/>
        <end position="107"/>
    </location>
    <ligand>
        <name>NAD(+)</name>
        <dbReference type="ChEBI" id="CHEBI:57540"/>
    </ligand>
</feature>
<evidence type="ECO:0000256" key="10">
    <source>
        <dbReference type="ARBA" id="ARBA00022605"/>
    </source>
</evidence>
<dbReference type="Pfam" id="PF24621">
    <property type="entry name" value="DHQS_C"/>
    <property type="match status" value="1"/>
</dbReference>
<keyword evidence="9 18" id="KW-0963">Cytoplasm</keyword>
<evidence type="ECO:0000256" key="18">
    <source>
        <dbReference type="HAMAP-Rule" id="MF_00110"/>
    </source>
</evidence>
<keyword evidence="13 18" id="KW-0862">Zinc</keyword>
<evidence type="ECO:0000256" key="12">
    <source>
        <dbReference type="ARBA" id="ARBA00022741"/>
    </source>
</evidence>
<keyword evidence="10 18" id="KW-0028">Amino-acid biosynthesis</keyword>
<feature type="domain" description="3-dehydroquinate synthase N-terminal" evidence="19">
    <location>
        <begin position="65"/>
        <end position="176"/>
    </location>
</feature>
<evidence type="ECO:0000256" key="6">
    <source>
        <dbReference type="ARBA" id="ARBA00005412"/>
    </source>
</evidence>
<feature type="binding site" evidence="18">
    <location>
        <position position="261"/>
    </location>
    <ligand>
        <name>Zn(2+)</name>
        <dbReference type="ChEBI" id="CHEBI:29105"/>
    </ligand>
</feature>
<feature type="binding site" evidence="18">
    <location>
        <begin position="127"/>
        <end position="128"/>
    </location>
    <ligand>
        <name>NAD(+)</name>
        <dbReference type="ChEBI" id="CHEBI:57540"/>
    </ligand>
</feature>
<dbReference type="RefSeq" id="WP_090857391.1">
    <property type="nucleotide sequence ID" value="NZ_FNJU01000011.1"/>
</dbReference>
<feature type="binding site" evidence="18">
    <location>
        <position position="139"/>
    </location>
    <ligand>
        <name>NAD(+)</name>
        <dbReference type="ChEBI" id="CHEBI:57540"/>
    </ligand>
</feature>
<dbReference type="InterPro" id="IPR056179">
    <property type="entry name" value="DHQS_C"/>
</dbReference>
<dbReference type="SUPFAM" id="SSF56796">
    <property type="entry name" value="Dehydroquinate synthase-like"/>
    <property type="match status" value="1"/>
</dbReference>
<evidence type="ECO:0000256" key="1">
    <source>
        <dbReference type="ARBA" id="ARBA00001393"/>
    </source>
</evidence>
<gene>
    <name evidence="18" type="primary">aroB</name>
    <name evidence="21" type="ORF">SAMN05216565_1119</name>
</gene>
<dbReference type="GO" id="GO:0009073">
    <property type="term" value="P:aromatic amino acid family biosynthetic process"/>
    <property type="evidence" value="ECO:0007669"/>
    <property type="project" value="UniProtKB-KW"/>
</dbReference>
<dbReference type="Proteomes" id="UP000199159">
    <property type="component" value="Unassembled WGS sequence"/>
</dbReference>
<evidence type="ECO:0000256" key="5">
    <source>
        <dbReference type="ARBA" id="ARBA00004661"/>
    </source>
</evidence>
<dbReference type="GO" id="GO:0000166">
    <property type="term" value="F:nucleotide binding"/>
    <property type="evidence" value="ECO:0007669"/>
    <property type="project" value="UniProtKB-KW"/>
</dbReference>
<evidence type="ECO:0000256" key="4">
    <source>
        <dbReference type="ARBA" id="ARBA00004496"/>
    </source>
</evidence>
<dbReference type="CDD" id="cd08195">
    <property type="entry name" value="DHQS"/>
    <property type="match status" value="1"/>
</dbReference>
<dbReference type="GO" id="GO:0005737">
    <property type="term" value="C:cytoplasm"/>
    <property type="evidence" value="ECO:0007669"/>
    <property type="project" value="UniProtKB-SubCell"/>
</dbReference>
<dbReference type="AlphaFoldDB" id="A0A1H0WFQ4"/>
<comment type="caution">
    <text evidence="18">Lacks conserved residue(s) required for the propagation of feature annotation.</text>
</comment>